<evidence type="ECO:0000256" key="9">
    <source>
        <dbReference type="ARBA" id="ARBA00023224"/>
    </source>
</evidence>
<evidence type="ECO:0008006" key="12">
    <source>
        <dbReference type="Google" id="ProtNLM"/>
    </source>
</evidence>
<keyword evidence="5" id="KW-0552">Olfaction</keyword>
<evidence type="ECO:0000256" key="1">
    <source>
        <dbReference type="ARBA" id="ARBA00004651"/>
    </source>
</evidence>
<dbReference type="GO" id="GO:0007608">
    <property type="term" value="P:sensory perception of smell"/>
    <property type="evidence" value="ECO:0007669"/>
    <property type="project" value="UniProtKB-KW"/>
</dbReference>
<keyword evidence="8" id="KW-0675">Receptor</keyword>
<dbReference type="InterPro" id="IPR004117">
    <property type="entry name" value="7tm6_olfct_rcpt"/>
</dbReference>
<dbReference type="EMBL" id="JBEHCU010009840">
    <property type="protein sequence ID" value="KAL1379164.1"/>
    <property type="molecule type" value="Genomic_DNA"/>
</dbReference>
<evidence type="ECO:0000256" key="7">
    <source>
        <dbReference type="ARBA" id="ARBA00023136"/>
    </source>
</evidence>
<evidence type="ECO:0000256" key="5">
    <source>
        <dbReference type="ARBA" id="ARBA00022725"/>
    </source>
</evidence>
<keyword evidence="4" id="KW-0812">Transmembrane</keyword>
<name>A0ABD1CTV8_CULPP</name>
<gene>
    <name evidence="10" type="ORF">pipiens_015098</name>
</gene>
<evidence type="ECO:0000313" key="10">
    <source>
        <dbReference type="EMBL" id="KAL1379164.1"/>
    </source>
</evidence>
<dbReference type="PANTHER" id="PTHR21137">
    <property type="entry name" value="ODORANT RECEPTOR"/>
    <property type="match status" value="1"/>
</dbReference>
<evidence type="ECO:0000313" key="11">
    <source>
        <dbReference type="Proteomes" id="UP001562425"/>
    </source>
</evidence>
<dbReference type="AlphaFoldDB" id="A0ABD1CTV8"/>
<dbReference type="Pfam" id="PF02949">
    <property type="entry name" value="7tm_6"/>
    <property type="match status" value="1"/>
</dbReference>
<keyword evidence="9" id="KW-0807">Transducer</keyword>
<proteinExistence type="predicted"/>
<evidence type="ECO:0000256" key="8">
    <source>
        <dbReference type="ARBA" id="ARBA00023170"/>
    </source>
</evidence>
<sequence>MKFFELQESMACTPFLLHFLQILGLRRGEGHAGLLRFVGGLLAGWTILWIPKAFFGFGDELDLNIRGYSELLFMFNIDARAIIFYLNIAKLDEFVDLVQNVFDQVTKLSPDSTTYTTILKSNQALDRIAKTYVIFAAVAGVVFSPNMNALNLLVLLILITSQTFLLCQYGNELTEESFAVATEAYNAQWTELPVDVQKGVGLILQRAQKWEGITAARFYQVNVERFGAMVQTSYSIYVVLKDRLASKT</sequence>
<reference evidence="10 11" key="1">
    <citation type="submission" date="2024-05" db="EMBL/GenBank/DDBJ databases">
        <title>Culex pipiens pipiens assembly and annotation.</title>
        <authorList>
            <person name="Alout H."/>
            <person name="Durand T."/>
        </authorList>
    </citation>
    <scope>NUCLEOTIDE SEQUENCE [LARGE SCALE GENOMIC DNA]</scope>
    <source>
        <strain evidence="10">HA-2024</strain>
        <tissue evidence="10">Whole body</tissue>
    </source>
</reference>
<evidence type="ECO:0000256" key="6">
    <source>
        <dbReference type="ARBA" id="ARBA00022989"/>
    </source>
</evidence>
<dbReference type="PANTHER" id="PTHR21137:SF35">
    <property type="entry name" value="ODORANT RECEPTOR 19A-RELATED"/>
    <property type="match status" value="1"/>
</dbReference>
<accession>A0ABD1CTV8</accession>
<evidence type="ECO:0000256" key="3">
    <source>
        <dbReference type="ARBA" id="ARBA00022606"/>
    </source>
</evidence>
<evidence type="ECO:0000256" key="2">
    <source>
        <dbReference type="ARBA" id="ARBA00022475"/>
    </source>
</evidence>
<evidence type="ECO:0000256" key="4">
    <source>
        <dbReference type="ARBA" id="ARBA00022692"/>
    </source>
</evidence>
<comment type="caution">
    <text evidence="10">The sequence shown here is derived from an EMBL/GenBank/DDBJ whole genome shotgun (WGS) entry which is preliminary data.</text>
</comment>
<organism evidence="10 11">
    <name type="scientific">Culex pipiens pipiens</name>
    <name type="common">Northern house mosquito</name>
    <dbReference type="NCBI Taxonomy" id="38569"/>
    <lineage>
        <taxon>Eukaryota</taxon>
        <taxon>Metazoa</taxon>
        <taxon>Ecdysozoa</taxon>
        <taxon>Arthropoda</taxon>
        <taxon>Hexapoda</taxon>
        <taxon>Insecta</taxon>
        <taxon>Pterygota</taxon>
        <taxon>Neoptera</taxon>
        <taxon>Endopterygota</taxon>
        <taxon>Diptera</taxon>
        <taxon>Nematocera</taxon>
        <taxon>Culicoidea</taxon>
        <taxon>Culicidae</taxon>
        <taxon>Culicinae</taxon>
        <taxon>Culicini</taxon>
        <taxon>Culex</taxon>
        <taxon>Culex</taxon>
    </lineage>
</organism>
<dbReference type="Proteomes" id="UP001562425">
    <property type="component" value="Unassembled WGS sequence"/>
</dbReference>
<keyword evidence="7" id="KW-0472">Membrane</keyword>
<keyword evidence="6" id="KW-1133">Transmembrane helix</keyword>
<comment type="subcellular location">
    <subcellularLocation>
        <location evidence="1">Cell membrane</location>
        <topology evidence="1">Multi-pass membrane protein</topology>
    </subcellularLocation>
</comment>
<keyword evidence="3" id="KW-0716">Sensory transduction</keyword>
<protein>
    <recommendedName>
        <fullName evidence="12">Odorant receptor</fullName>
    </recommendedName>
</protein>
<keyword evidence="2" id="KW-1003">Cell membrane</keyword>
<keyword evidence="11" id="KW-1185">Reference proteome</keyword>
<dbReference type="GO" id="GO:0005886">
    <property type="term" value="C:plasma membrane"/>
    <property type="evidence" value="ECO:0007669"/>
    <property type="project" value="UniProtKB-SubCell"/>
</dbReference>
<dbReference type="GO" id="GO:0007165">
    <property type="term" value="P:signal transduction"/>
    <property type="evidence" value="ECO:0007669"/>
    <property type="project" value="UniProtKB-KW"/>
</dbReference>